<feature type="compositionally biased region" description="Basic and acidic residues" evidence="6">
    <location>
        <begin position="12"/>
        <end position="24"/>
    </location>
</feature>
<evidence type="ECO:0000256" key="5">
    <source>
        <dbReference type="ARBA" id="ARBA00023274"/>
    </source>
</evidence>
<dbReference type="PANTHER" id="PTHR14094">
    <property type="entry name" value="SIGNAL RECOGNITION PARTICLE 72"/>
    <property type="match status" value="1"/>
</dbReference>
<dbReference type="InterPro" id="IPR013699">
    <property type="entry name" value="Signal_recog_part_SRP72_RNA-bd"/>
</dbReference>
<dbReference type="GO" id="GO:0008312">
    <property type="term" value="F:7S RNA binding"/>
    <property type="evidence" value="ECO:0007669"/>
    <property type="project" value="InterPro"/>
</dbReference>
<sequence length="103" mass="11373">MPKNYDASVTPDPERWLPRRERSYYRGKRKDKNKNISKGTQGATSPAGDIDASKQTSGSEASSPRPAANVTKPSPQPANRHQQQQHSSSGRSGNNKKKKKGKR</sequence>
<dbReference type="GO" id="GO:0043022">
    <property type="term" value="F:ribosome binding"/>
    <property type="evidence" value="ECO:0007669"/>
    <property type="project" value="TreeGrafter"/>
</dbReference>
<keyword evidence="5" id="KW-0687">Ribonucleoprotein</keyword>
<gene>
    <name evidence="9" type="primary">LOC115226906</name>
</gene>
<evidence type="ECO:0000256" key="1">
    <source>
        <dbReference type="ARBA" id="ARBA00004240"/>
    </source>
</evidence>
<evidence type="ECO:0000256" key="4">
    <source>
        <dbReference type="ARBA" id="ARBA00022824"/>
    </source>
</evidence>
<accession>A0A6P7TWS6</accession>
<feature type="compositionally biased region" description="Low complexity" evidence="6">
    <location>
        <begin position="80"/>
        <end position="93"/>
    </location>
</feature>
<dbReference type="GO" id="GO:0005783">
    <property type="term" value="C:endoplasmic reticulum"/>
    <property type="evidence" value="ECO:0007669"/>
    <property type="project" value="UniProtKB-SubCell"/>
</dbReference>
<keyword evidence="3" id="KW-0963">Cytoplasm</keyword>
<dbReference type="KEGG" id="osn:115226906"/>
<keyword evidence="8" id="KW-1185">Reference proteome</keyword>
<feature type="compositionally biased region" description="Polar residues" evidence="6">
    <location>
        <begin position="53"/>
        <end position="62"/>
    </location>
</feature>
<evidence type="ECO:0000313" key="8">
    <source>
        <dbReference type="Proteomes" id="UP000515154"/>
    </source>
</evidence>
<dbReference type="Proteomes" id="UP000515154">
    <property type="component" value="Unplaced"/>
</dbReference>
<feature type="region of interest" description="Disordered" evidence="6">
    <location>
        <begin position="1"/>
        <end position="103"/>
    </location>
</feature>
<dbReference type="GO" id="GO:0006614">
    <property type="term" value="P:SRP-dependent cotranslational protein targeting to membrane"/>
    <property type="evidence" value="ECO:0007669"/>
    <property type="project" value="InterPro"/>
</dbReference>
<dbReference type="InterPro" id="IPR026270">
    <property type="entry name" value="SRP72"/>
</dbReference>
<keyword evidence="4" id="KW-0256">Endoplasmic reticulum</keyword>
<reference evidence="9" key="1">
    <citation type="submission" date="2025-08" db="UniProtKB">
        <authorList>
            <consortium name="RefSeq"/>
        </authorList>
    </citation>
    <scope>IDENTIFICATION</scope>
</reference>
<evidence type="ECO:0000256" key="2">
    <source>
        <dbReference type="ARBA" id="ARBA00004496"/>
    </source>
</evidence>
<evidence type="ECO:0000313" key="9">
    <source>
        <dbReference type="RefSeq" id="XP_029653747.1"/>
    </source>
</evidence>
<feature type="domain" description="Signal recognition particle SRP72 subunit RNA-binding" evidence="7">
    <location>
        <begin position="2"/>
        <end position="27"/>
    </location>
</feature>
<evidence type="ECO:0000259" key="7">
    <source>
        <dbReference type="Pfam" id="PF08492"/>
    </source>
</evidence>
<dbReference type="PANTHER" id="PTHR14094:SF9">
    <property type="entry name" value="SIGNAL RECOGNITION PARTICLE SUBUNIT SRP72"/>
    <property type="match status" value="1"/>
</dbReference>
<feature type="compositionally biased region" description="Basic residues" evidence="6">
    <location>
        <begin position="94"/>
        <end position="103"/>
    </location>
</feature>
<proteinExistence type="predicted"/>
<evidence type="ECO:0000256" key="3">
    <source>
        <dbReference type="ARBA" id="ARBA00022490"/>
    </source>
</evidence>
<dbReference type="RefSeq" id="XP_029653747.1">
    <property type="nucleotide sequence ID" value="XM_029797887.2"/>
</dbReference>
<dbReference type="Pfam" id="PF08492">
    <property type="entry name" value="SRP72"/>
    <property type="match status" value="1"/>
</dbReference>
<protein>
    <submittedName>
        <fullName evidence="9">Signal recognition particle subunit SRP72</fullName>
    </submittedName>
</protein>
<dbReference type="AlphaFoldDB" id="A0A6P7TWS6"/>
<dbReference type="GO" id="GO:0005786">
    <property type="term" value="C:signal recognition particle, endoplasmic reticulum targeting"/>
    <property type="evidence" value="ECO:0007669"/>
    <property type="project" value="TreeGrafter"/>
</dbReference>
<evidence type="ECO:0000256" key="6">
    <source>
        <dbReference type="SAM" id="MobiDB-lite"/>
    </source>
</evidence>
<organism evidence="8 9">
    <name type="scientific">Octopus sinensis</name>
    <name type="common">East Asian common octopus</name>
    <dbReference type="NCBI Taxonomy" id="2607531"/>
    <lineage>
        <taxon>Eukaryota</taxon>
        <taxon>Metazoa</taxon>
        <taxon>Spiralia</taxon>
        <taxon>Lophotrochozoa</taxon>
        <taxon>Mollusca</taxon>
        <taxon>Cephalopoda</taxon>
        <taxon>Coleoidea</taxon>
        <taxon>Octopodiformes</taxon>
        <taxon>Octopoda</taxon>
        <taxon>Incirrata</taxon>
        <taxon>Octopodidae</taxon>
        <taxon>Octopus</taxon>
    </lineage>
</organism>
<name>A0A6P7TWS6_9MOLL</name>
<comment type="subcellular location">
    <subcellularLocation>
        <location evidence="2">Cytoplasm</location>
    </subcellularLocation>
    <subcellularLocation>
        <location evidence="1">Endoplasmic reticulum</location>
    </subcellularLocation>
</comment>